<gene>
    <name evidence="2" type="ORF">JF547_06070</name>
</gene>
<protein>
    <submittedName>
        <fullName evidence="2">TniQ family protein</fullName>
    </submittedName>
</protein>
<dbReference type="RefSeq" id="WP_206926891.1">
    <property type="nucleotide sequence ID" value="NZ_JAEKJW010000001.1"/>
</dbReference>
<organism evidence="2 3">
    <name type="scientific">Thalassospira povalilytica</name>
    <dbReference type="NCBI Taxonomy" id="732237"/>
    <lineage>
        <taxon>Bacteria</taxon>
        <taxon>Pseudomonadati</taxon>
        <taxon>Pseudomonadota</taxon>
        <taxon>Alphaproteobacteria</taxon>
        <taxon>Rhodospirillales</taxon>
        <taxon>Thalassospiraceae</taxon>
        <taxon>Thalassospira</taxon>
    </lineage>
</organism>
<evidence type="ECO:0000313" key="3">
    <source>
        <dbReference type="Proteomes" id="UP000664405"/>
    </source>
</evidence>
<evidence type="ECO:0000259" key="1">
    <source>
        <dbReference type="Pfam" id="PF06527"/>
    </source>
</evidence>
<name>A0A8I1SIW9_9PROT</name>
<dbReference type="AlphaFoldDB" id="A0A8I1SIW9"/>
<accession>A0A8I1SIW9</accession>
<reference evidence="2" key="1">
    <citation type="submission" date="2020-12" db="EMBL/GenBank/DDBJ databases">
        <title>Oil enriched cultivation method for isolating marine PHA-producing bacteria.</title>
        <authorList>
            <person name="Zheng W."/>
            <person name="Yu S."/>
            <person name="Huang Y."/>
        </authorList>
    </citation>
    <scope>NUCLEOTIDE SEQUENCE</scope>
    <source>
        <strain evidence="2">SY-2-3</strain>
    </source>
</reference>
<evidence type="ECO:0000313" key="2">
    <source>
        <dbReference type="EMBL" id="MBN8196030.1"/>
    </source>
</evidence>
<dbReference type="Pfam" id="PF06527">
    <property type="entry name" value="TniQ"/>
    <property type="match status" value="1"/>
</dbReference>
<feature type="domain" description="TniQ" evidence="1">
    <location>
        <begin position="12"/>
        <end position="138"/>
    </location>
</feature>
<dbReference type="Proteomes" id="UP000664405">
    <property type="component" value="Unassembled WGS sequence"/>
</dbReference>
<proteinExistence type="predicted"/>
<dbReference type="EMBL" id="JAEKJW010000001">
    <property type="protein sequence ID" value="MBN8196030.1"/>
    <property type="molecule type" value="Genomic_DNA"/>
</dbReference>
<dbReference type="InterPro" id="IPR009492">
    <property type="entry name" value="TniQ"/>
</dbReference>
<comment type="caution">
    <text evidence="2">The sequence shown here is derived from an EMBL/GenBank/DDBJ whole genome shotgun (WGS) entry which is preliminary data.</text>
</comment>
<sequence>MTSSKTLLFQSPPIKHESLIGYLIRVAELNRYPRMSWIGNLAGVSLTDQAQSKIADKLGKLSKIIGVAEDEMKSLSFYTSARGNNSHVILSTGEIIPRQFLYWPSERVCFSCLREKSFVSGLWDLKFVTHCPEHGELLRNTCPSCGEDVVSNRGRVVPCLPGCQFKAAANECSSPVKALMQLISNKFMGTQFDVSAQRLPAQLVDGDLYFLLRTISFLSTRLWHENEDLDEKWHEETSDIVVSNVERVAAALANWPHGFCDFVDDVCAGKGAPNGMIVMHQMFGSFYKALVSQRTQLGFLFDALQDYMNNRLSAGYMSARGSPAVFKVRDRRAFMPGFVARKQLGVGKQEFKRLVERKYLQSRVFDTNYGRMICVHRESVKEYGETRSRLVDRKQLADELGVSQHVLYCLNAANILTPIHSPDGDGWPKWFYDRKVVDAWMTDLKAGANRSPKVKKTLRLGQAVAKFNNQGLSYSKLLTAINQGLLKLYVLRKDEETGLQALHVDEAQLENWYSNVH</sequence>